<evidence type="ECO:0000313" key="3">
    <source>
        <dbReference type="Proteomes" id="UP001366166"/>
    </source>
</evidence>
<proteinExistence type="predicted"/>
<dbReference type="Proteomes" id="UP001366166">
    <property type="component" value="Chromosome"/>
</dbReference>
<dbReference type="AlphaFoldDB" id="A0AAU9F2Y9"/>
<organism evidence="2 3">
    <name type="scientific">Desulfoferula mesophila</name>
    <dbReference type="NCBI Taxonomy" id="3058419"/>
    <lineage>
        <taxon>Bacteria</taxon>
        <taxon>Pseudomonadati</taxon>
        <taxon>Thermodesulfobacteriota</taxon>
        <taxon>Desulfarculia</taxon>
        <taxon>Desulfarculales</taxon>
        <taxon>Desulfarculaceae</taxon>
        <taxon>Desulfoferula</taxon>
    </lineage>
</organism>
<keyword evidence="3" id="KW-1185">Reference proteome</keyword>
<sequence length="79" mass="9330">MRELKIFDKPKNVKRLLVGLYILLAGLLAADFFISKHGHFSWEEAPEFYAAYGFLCYLALIVLAKILRRFIKRPEDYYD</sequence>
<keyword evidence="1" id="KW-1133">Transmembrane helix</keyword>
<keyword evidence="1" id="KW-0812">Transmembrane</keyword>
<gene>
    <name evidence="2" type="ORF">FAK_31330</name>
</gene>
<feature type="transmembrane region" description="Helical" evidence="1">
    <location>
        <begin position="48"/>
        <end position="67"/>
    </location>
</feature>
<dbReference type="EMBL" id="AP028679">
    <property type="protein sequence ID" value="BEQ16067.1"/>
    <property type="molecule type" value="Genomic_DNA"/>
</dbReference>
<protein>
    <submittedName>
        <fullName evidence="2">Uncharacterized protein</fullName>
    </submittedName>
</protein>
<accession>A0AAU9F2Y9</accession>
<evidence type="ECO:0000313" key="2">
    <source>
        <dbReference type="EMBL" id="BEQ16067.1"/>
    </source>
</evidence>
<dbReference type="RefSeq" id="WP_338601370.1">
    <property type="nucleotide sequence ID" value="NZ_AP028679.1"/>
</dbReference>
<reference evidence="3" key="1">
    <citation type="journal article" date="2023" name="Arch. Microbiol.">
        <title>Desulfoferula mesophilus gen. nov. sp. nov., a mesophilic sulfate-reducing bacterium isolated from a brackish lake sediment.</title>
        <authorList>
            <person name="Watanabe T."/>
            <person name="Yabe T."/>
            <person name="Tsuji J.M."/>
            <person name="Fukui M."/>
        </authorList>
    </citation>
    <scope>NUCLEOTIDE SEQUENCE [LARGE SCALE GENOMIC DNA]</scope>
    <source>
        <strain evidence="3">12FAK</strain>
    </source>
</reference>
<dbReference type="KEGG" id="dmp:FAK_31330"/>
<evidence type="ECO:0000256" key="1">
    <source>
        <dbReference type="SAM" id="Phobius"/>
    </source>
</evidence>
<keyword evidence="1" id="KW-0472">Membrane</keyword>
<name>A0AAU9F2Y9_9BACT</name>